<feature type="compositionally biased region" description="Low complexity" evidence="1">
    <location>
        <begin position="47"/>
        <end position="58"/>
    </location>
</feature>
<dbReference type="NCBIfam" id="TIGR03407">
    <property type="entry name" value="urea_ABC_UrtA"/>
    <property type="match status" value="1"/>
</dbReference>
<protein>
    <submittedName>
        <fullName evidence="3">Urea ABC transporter, urea binding protein</fullName>
    </submittedName>
</protein>
<gene>
    <name evidence="3" type="primary">txxe 2624-urtA</name>
    <name evidence="3" type="ORF">TXXE_12315</name>
</gene>
<evidence type="ECO:0000256" key="1">
    <source>
        <dbReference type="SAM" id="MobiDB-lite"/>
    </source>
</evidence>
<proteinExistence type="predicted"/>
<accession>A0ABN7RY82</accession>
<dbReference type="InterPro" id="IPR028082">
    <property type="entry name" value="Peripla_BP_I"/>
</dbReference>
<feature type="chain" id="PRO_5046531529" evidence="2">
    <location>
        <begin position="24"/>
        <end position="437"/>
    </location>
</feature>
<dbReference type="RefSeq" id="WP_213484860.1">
    <property type="nucleotide sequence ID" value="NZ_CAJRAY010000061.1"/>
</dbReference>
<dbReference type="EMBL" id="CAJRAY010000061">
    <property type="protein sequence ID" value="CAG5088801.1"/>
    <property type="molecule type" value="Genomic_DNA"/>
</dbReference>
<organism evidence="3 4">
    <name type="scientific">Thermobacillus xylanilyticus</name>
    <dbReference type="NCBI Taxonomy" id="76633"/>
    <lineage>
        <taxon>Bacteria</taxon>
        <taxon>Bacillati</taxon>
        <taxon>Bacillota</taxon>
        <taxon>Bacilli</taxon>
        <taxon>Bacillales</taxon>
        <taxon>Paenibacillaceae</taxon>
        <taxon>Thermobacillus</taxon>
    </lineage>
</organism>
<comment type="caution">
    <text evidence="3">The sequence shown here is derived from an EMBL/GenBank/DDBJ whole genome shotgun (WGS) entry which is preliminary data.</text>
</comment>
<dbReference type="PROSITE" id="PS51257">
    <property type="entry name" value="PROKAR_LIPOPROTEIN"/>
    <property type="match status" value="1"/>
</dbReference>
<name>A0ABN7RY82_THEXY</name>
<evidence type="ECO:0000256" key="2">
    <source>
        <dbReference type="SAM" id="SignalP"/>
    </source>
</evidence>
<dbReference type="InterPro" id="IPR017777">
    <property type="entry name" value="ABC_urea-bd_UrtA"/>
</dbReference>
<feature type="region of interest" description="Disordered" evidence="1">
    <location>
        <begin position="31"/>
        <end position="63"/>
    </location>
</feature>
<dbReference type="Gene3D" id="3.40.50.2300">
    <property type="match status" value="2"/>
</dbReference>
<reference evidence="3 4" key="1">
    <citation type="submission" date="2021-04" db="EMBL/GenBank/DDBJ databases">
        <authorList>
            <person name="Rakotoarivonina H."/>
        </authorList>
    </citation>
    <scope>NUCLEOTIDE SEQUENCE [LARGE SCALE GENOMIC DNA]</scope>
    <source>
        <strain evidence="3 4">XE</strain>
    </source>
</reference>
<dbReference type="InterPro" id="IPR000709">
    <property type="entry name" value="Leu_Ile_Val-bd"/>
</dbReference>
<dbReference type="PANTHER" id="PTHR47628:SF1">
    <property type="entry name" value="ALIPHATIC AMIDASE EXPRESSION-REGULATING PROTEIN"/>
    <property type="match status" value="1"/>
</dbReference>
<evidence type="ECO:0000313" key="3">
    <source>
        <dbReference type="EMBL" id="CAG5088801.1"/>
    </source>
</evidence>
<sequence length="437" mass="46507">MRNRRKKWLSAMMLVLAFALVLAGCGGGGGNAGSGGSPASGSGGGSSNESAGGAETSGDSGDAGEGEIKVGILHSLSGTMAISEVSVKDAELLAIEEINAQGGVLGKKIVPIIEDGASDWPTFAEKARKLISEDKVATVFGGWTSASRKAMLPVFEELNGLLWYPVQYEGLEASPNIFYTGATTNQQIVPSVTWLLKNRGKKFFLLGSDYVFPRTANKIIKAQLQAEGGEVVGEEYTPLGHTDYSTIISKIKQANPDVVYNTLNGDSNVAFFKQLKDAGITAQDLTTLSVSIAEEEIRGIGADVLEGHLAAWNYYQTTDTPENKAFVEAYKAKYGEDRVTADPIEAGYIAVYLWAAAVEKAGTTDVDAVREAAKGIEWNAPEGKVTVDGDNQHIYKTVRIGEVQADGMFKELWATDGPVKPDPYLAGYEWAAGLAEE</sequence>
<dbReference type="Proteomes" id="UP000681526">
    <property type="component" value="Unassembled WGS sequence"/>
</dbReference>
<dbReference type="PANTHER" id="PTHR47628">
    <property type="match status" value="1"/>
</dbReference>
<dbReference type="CDD" id="cd06355">
    <property type="entry name" value="PBP1_FmdD-like"/>
    <property type="match status" value="1"/>
</dbReference>
<keyword evidence="4" id="KW-1185">Reference proteome</keyword>
<dbReference type="SUPFAM" id="SSF53822">
    <property type="entry name" value="Periplasmic binding protein-like I"/>
    <property type="match status" value="1"/>
</dbReference>
<feature type="signal peptide" evidence="2">
    <location>
        <begin position="1"/>
        <end position="23"/>
    </location>
</feature>
<dbReference type="PRINTS" id="PR00337">
    <property type="entry name" value="LEUILEVALBP"/>
</dbReference>
<evidence type="ECO:0000313" key="4">
    <source>
        <dbReference type="Proteomes" id="UP000681526"/>
    </source>
</evidence>
<dbReference type="Pfam" id="PF13433">
    <property type="entry name" value="Peripla_BP_5"/>
    <property type="match status" value="1"/>
</dbReference>
<keyword evidence="2" id="KW-0732">Signal</keyword>
<feature type="compositionally biased region" description="Gly residues" evidence="1">
    <location>
        <begin position="31"/>
        <end position="46"/>
    </location>
</feature>